<dbReference type="PROSITE" id="PS00463">
    <property type="entry name" value="ZN2_CY6_FUNGAL_1"/>
    <property type="match status" value="1"/>
</dbReference>
<proteinExistence type="predicted"/>
<dbReference type="PROSITE" id="PS50048">
    <property type="entry name" value="ZN2_CY6_FUNGAL_2"/>
    <property type="match status" value="1"/>
</dbReference>
<feature type="compositionally biased region" description="Low complexity" evidence="7">
    <location>
        <begin position="613"/>
        <end position="625"/>
    </location>
</feature>
<evidence type="ECO:0000256" key="1">
    <source>
        <dbReference type="ARBA" id="ARBA00022723"/>
    </source>
</evidence>
<dbReference type="AlphaFoldDB" id="A0A9P4MU56"/>
<dbReference type="PANTHER" id="PTHR47659:SF4">
    <property type="entry name" value="ZN(II)2CYS6 TRANSCRIPTION FACTOR (EUROFUNG)"/>
    <property type="match status" value="1"/>
</dbReference>
<dbReference type="PANTHER" id="PTHR47659">
    <property type="entry name" value="ZN(II)2CYS6 TRANSCRIPTION FACTOR (EUROFUNG)-RELATED"/>
    <property type="match status" value="1"/>
</dbReference>
<dbReference type="GO" id="GO:0000981">
    <property type="term" value="F:DNA-binding transcription factor activity, RNA polymerase II-specific"/>
    <property type="evidence" value="ECO:0007669"/>
    <property type="project" value="InterPro"/>
</dbReference>
<feature type="compositionally biased region" description="Pro residues" evidence="7">
    <location>
        <begin position="79"/>
        <end position="94"/>
    </location>
</feature>
<feature type="compositionally biased region" description="Polar residues" evidence="7">
    <location>
        <begin position="229"/>
        <end position="245"/>
    </location>
</feature>
<keyword evidence="2" id="KW-0862">Zinc</keyword>
<feature type="compositionally biased region" description="Polar residues" evidence="7">
    <location>
        <begin position="26"/>
        <end position="36"/>
    </location>
</feature>
<keyword evidence="4" id="KW-0238">DNA-binding</keyword>
<reference evidence="9" key="1">
    <citation type="journal article" date="2020" name="Stud. Mycol.">
        <title>101 Dothideomycetes genomes: a test case for predicting lifestyles and emergence of pathogens.</title>
        <authorList>
            <person name="Haridas S."/>
            <person name="Albert R."/>
            <person name="Binder M."/>
            <person name="Bloem J."/>
            <person name="Labutti K."/>
            <person name="Salamov A."/>
            <person name="Andreopoulos B."/>
            <person name="Baker S."/>
            <person name="Barry K."/>
            <person name="Bills G."/>
            <person name="Bluhm B."/>
            <person name="Cannon C."/>
            <person name="Castanera R."/>
            <person name="Culley D."/>
            <person name="Daum C."/>
            <person name="Ezra D."/>
            <person name="Gonzalez J."/>
            <person name="Henrissat B."/>
            <person name="Kuo A."/>
            <person name="Liang C."/>
            <person name="Lipzen A."/>
            <person name="Lutzoni F."/>
            <person name="Magnuson J."/>
            <person name="Mondo S."/>
            <person name="Nolan M."/>
            <person name="Ohm R."/>
            <person name="Pangilinan J."/>
            <person name="Park H.-J."/>
            <person name="Ramirez L."/>
            <person name="Alfaro M."/>
            <person name="Sun H."/>
            <person name="Tritt A."/>
            <person name="Yoshinaga Y."/>
            <person name="Zwiers L.-H."/>
            <person name="Turgeon B."/>
            <person name="Goodwin S."/>
            <person name="Spatafora J."/>
            <person name="Crous P."/>
            <person name="Grigoriev I."/>
        </authorList>
    </citation>
    <scope>NUCLEOTIDE SEQUENCE</scope>
    <source>
        <strain evidence="9">ATCC 74209</strain>
    </source>
</reference>
<feature type="compositionally biased region" description="Basic and acidic residues" evidence="7">
    <location>
        <begin position="629"/>
        <end position="640"/>
    </location>
</feature>
<keyword evidence="10" id="KW-1185">Reference proteome</keyword>
<feature type="domain" description="Zn(2)-C6 fungal-type" evidence="8">
    <location>
        <begin position="180"/>
        <end position="209"/>
    </location>
</feature>
<evidence type="ECO:0000256" key="7">
    <source>
        <dbReference type="SAM" id="MobiDB-lite"/>
    </source>
</evidence>
<keyword evidence="5" id="KW-0804">Transcription</keyword>
<feature type="compositionally biased region" description="Polar residues" evidence="7">
    <location>
        <begin position="540"/>
        <end position="560"/>
    </location>
</feature>
<accession>A0A9P4MU56</accession>
<dbReference type="GO" id="GO:0008270">
    <property type="term" value="F:zinc ion binding"/>
    <property type="evidence" value="ECO:0007669"/>
    <property type="project" value="InterPro"/>
</dbReference>
<evidence type="ECO:0000256" key="3">
    <source>
        <dbReference type="ARBA" id="ARBA00023015"/>
    </source>
</evidence>
<feature type="compositionally biased region" description="Polar residues" evidence="7">
    <location>
        <begin position="49"/>
        <end position="59"/>
    </location>
</feature>
<feature type="region of interest" description="Disordered" evidence="7">
    <location>
        <begin position="1"/>
        <end position="109"/>
    </location>
</feature>
<feature type="compositionally biased region" description="Polar residues" evidence="7">
    <location>
        <begin position="256"/>
        <end position="271"/>
    </location>
</feature>
<sequence>MNILAPPPPSSVSLTPFGRRQDLGRSLTNHPSPFNRSRSELYSYPSPPMSDSHSPNRRSAQLVKPESSSYPSSSDARRPLPPPPPVPPPLPPIEPRTATSAQPFVHPGTVYSGEGQPYLYQPSRVAGAHSYHFGYTDRGIPPFPGTQGSAPQAQPTAIIAPQAARATKAARRTKAHVASACVNCKKAHLSCDVRRPCGRCEAAGKQETCKDVQHKKRGRPRLRDDKEFSNVQRDSNDPALSQTPGRSGPERAGSLAGQSQFPSSHSGSDSLRTLRRVSRESGGPPRIHQQSPQHINRGPLPKGVHSSAYGAFPYTIAPDPEPKAYPIAFLDWDLIILKCNQLFQDLVSFQGDIRGKYLKELLNDRGAGVCQQLQQDLSEEKYRRDPSYMAPLITSSRQHPVHSLAETDVDQVSEGFDDYFQDLPFSFRQNGAPETIRGRFRLAKWQSVYFVTLVLTTEGRSVSDWNARFDPSLSALQFPPPTSYASQSLSASASVPSHDYPVYARPPSSASSAPITPYYSYPAHHNSISQGPTSAGGYGNNTSFGYSPSTRNDHSYFSTLQPHSQPQTYPSPYPPLARRESATSNPARRPESSRESNAPPRIERFHLPPIRTQQTMGEQGQQGYGLNERGNDRVRRRESSPHGAVEPETPDTGKRRRLNIHEVLTRE</sequence>
<evidence type="ECO:0000313" key="10">
    <source>
        <dbReference type="Proteomes" id="UP000799536"/>
    </source>
</evidence>
<organism evidence="9 10">
    <name type="scientific">Delitschia confertaspora ATCC 74209</name>
    <dbReference type="NCBI Taxonomy" id="1513339"/>
    <lineage>
        <taxon>Eukaryota</taxon>
        <taxon>Fungi</taxon>
        <taxon>Dikarya</taxon>
        <taxon>Ascomycota</taxon>
        <taxon>Pezizomycotina</taxon>
        <taxon>Dothideomycetes</taxon>
        <taxon>Pleosporomycetidae</taxon>
        <taxon>Pleosporales</taxon>
        <taxon>Delitschiaceae</taxon>
        <taxon>Delitschia</taxon>
    </lineage>
</organism>
<dbReference type="InterPro" id="IPR050335">
    <property type="entry name" value="ERT1_acuK_gluconeogen_tf"/>
</dbReference>
<evidence type="ECO:0000259" key="8">
    <source>
        <dbReference type="PROSITE" id="PS50048"/>
    </source>
</evidence>
<dbReference type="CDD" id="cd00067">
    <property type="entry name" value="GAL4"/>
    <property type="match status" value="1"/>
</dbReference>
<feature type="compositionally biased region" description="Pro residues" evidence="7">
    <location>
        <begin position="1"/>
        <end position="10"/>
    </location>
</feature>
<keyword evidence="6" id="KW-0539">Nucleus</keyword>
<keyword evidence="1" id="KW-0479">Metal-binding</keyword>
<name>A0A9P4MU56_9PLEO</name>
<evidence type="ECO:0000256" key="5">
    <source>
        <dbReference type="ARBA" id="ARBA00023163"/>
    </source>
</evidence>
<dbReference type="Proteomes" id="UP000799536">
    <property type="component" value="Unassembled WGS sequence"/>
</dbReference>
<comment type="caution">
    <text evidence="9">The sequence shown here is derived from an EMBL/GenBank/DDBJ whole genome shotgun (WGS) entry which is preliminary data.</text>
</comment>
<gene>
    <name evidence="9" type="ORF">GQ43DRAFT_301835</name>
</gene>
<evidence type="ECO:0000256" key="2">
    <source>
        <dbReference type="ARBA" id="ARBA00022833"/>
    </source>
</evidence>
<dbReference type="EMBL" id="ML993926">
    <property type="protein sequence ID" value="KAF2202732.1"/>
    <property type="molecule type" value="Genomic_DNA"/>
</dbReference>
<feature type="region of interest" description="Disordered" evidence="7">
    <location>
        <begin position="211"/>
        <end position="302"/>
    </location>
</feature>
<evidence type="ECO:0000256" key="6">
    <source>
        <dbReference type="ARBA" id="ARBA00023242"/>
    </source>
</evidence>
<dbReference type="SMART" id="SM00066">
    <property type="entry name" value="GAL4"/>
    <property type="match status" value="1"/>
</dbReference>
<protein>
    <recommendedName>
        <fullName evidence="8">Zn(2)-C6 fungal-type domain-containing protein</fullName>
    </recommendedName>
</protein>
<dbReference type="InterPro" id="IPR001138">
    <property type="entry name" value="Zn2Cys6_DnaBD"/>
</dbReference>
<dbReference type="GO" id="GO:0003677">
    <property type="term" value="F:DNA binding"/>
    <property type="evidence" value="ECO:0007669"/>
    <property type="project" value="UniProtKB-KW"/>
</dbReference>
<evidence type="ECO:0000256" key="4">
    <source>
        <dbReference type="ARBA" id="ARBA00023125"/>
    </source>
</evidence>
<dbReference type="OrthoDB" id="5575144at2759"/>
<evidence type="ECO:0000313" key="9">
    <source>
        <dbReference type="EMBL" id="KAF2202732.1"/>
    </source>
</evidence>
<feature type="region of interest" description="Disordered" evidence="7">
    <location>
        <begin position="530"/>
        <end position="667"/>
    </location>
</feature>
<keyword evidence="3" id="KW-0805">Transcription regulation</keyword>